<keyword evidence="6 8" id="KW-0472">Membrane</keyword>
<dbReference type="InterPro" id="IPR011527">
    <property type="entry name" value="ABC1_TM_dom"/>
</dbReference>
<dbReference type="PANTHER" id="PTHR43394:SF1">
    <property type="entry name" value="ATP-BINDING CASSETTE SUB-FAMILY B MEMBER 10, MITOCHONDRIAL"/>
    <property type="match status" value="1"/>
</dbReference>
<feature type="domain" description="ABC transporter" evidence="9">
    <location>
        <begin position="392"/>
        <end position="602"/>
    </location>
</feature>
<dbReference type="GO" id="GO:0005886">
    <property type="term" value="C:plasma membrane"/>
    <property type="evidence" value="ECO:0007669"/>
    <property type="project" value="UniProtKB-SubCell"/>
</dbReference>
<dbReference type="InterPro" id="IPR003439">
    <property type="entry name" value="ABC_transporter-like_ATP-bd"/>
</dbReference>
<dbReference type="InterPro" id="IPR036640">
    <property type="entry name" value="ABC1_TM_sf"/>
</dbReference>
<dbReference type="InterPro" id="IPR003593">
    <property type="entry name" value="AAA+_ATPase"/>
</dbReference>
<dbReference type="GO" id="GO:0005524">
    <property type="term" value="F:ATP binding"/>
    <property type="evidence" value="ECO:0007669"/>
    <property type="project" value="UniProtKB-KW"/>
</dbReference>
<keyword evidence="2 8" id="KW-0812">Transmembrane</keyword>
<evidence type="ECO:0000313" key="11">
    <source>
        <dbReference type="EMBL" id="CAA6810088.1"/>
    </source>
</evidence>
<evidence type="ECO:0000256" key="2">
    <source>
        <dbReference type="ARBA" id="ARBA00022692"/>
    </source>
</evidence>
<evidence type="ECO:0000259" key="9">
    <source>
        <dbReference type="PROSITE" id="PS50893"/>
    </source>
</evidence>
<reference evidence="11" key="1">
    <citation type="submission" date="2020-01" db="EMBL/GenBank/DDBJ databases">
        <authorList>
            <person name="Meier V. D."/>
            <person name="Meier V D."/>
        </authorList>
    </citation>
    <scope>NUCLEOTIDE SEQUENCE</scope>
    <source>
        <strain evidence="11">HLG_WM_MAG_09</strain>
    </source>
</reference>
<feature type="transmembrane region" description="Helical" evidence="8">
    <location>
        <begin position="132"/>
        <end position="154"/>
    </location>
</feature>
<feature type="transmembrane region" description="Helical" evidence="8">
    <location>
        <begin position="16"/>
        <end position="35"/>
    </location>
</feature>
<dbReference type="GO" id="GO:0015421">
    <property type="term" value="F:ABC-type oligopeptide transporter activity"/>
    <property type="evidence" value="ECO:0007669"/>
    <property type="project" value="TreeGrafter"/>
</dbReference>
<dbReference type="PROSITE" id="PS00211">
    <property type="entry name" value="ABC_TRANSPORTER_1"/>
    <property type="match status" value="1"/>
</dbReference>
<dbReference type="SUPFAM" id="SSF90123">
    <property type="entry name" value="ABC transporter transmembrane region"/>
    <property type="match status" value="1"/>
</dbReference>
<dbReference type="PANTHER" id="PTHR43394">
    <property type="entry name" value="ATP-DEPENDENT PERMEASE MDL1, MITOCHONDRIAL"/>
    <property type="match status" value="1"/>
</dbReference>
<evidence type="ECO:0000256" key="8">
    <source>
        <dbReference type="SAM" id="Phobius"/>
    </source>
</evidence>
<evidence type="ECO:0000256" key="7">
    <source>
        <dbReference type="SAM" id="Coils"/>
    </source>
</evidence>
<dbReference type="Pfam" id="PF00664">
    <property type="entry name" value="ABC_membrane"/>
    <property type="match status" value="1"/>
</dbReference>
<dbReference type="SMART" id="SM00382">
    <property type="entry name" value="AAA"/>
    <property type="match status" value="1"/>
</dbReference>
<dbReference type="SUPFAM" id="SSF52540">
    <property type="entry name" value="P-loop containing nucleoside triphosphate hydrolases"/>
    <property type="match status" value="1"/>
</dbReference>
<dbReference type="Pfam" id="PF00005">
    <property type="entry name" value="ABC_tran"/>
    <property type="match status" value="1"/>
</dbReference>
<dbReference type="InterPro" id="IPR027417">
    <property type="entry name" value="P-loop_NTPase"/>
</dbReference>
<gene>
    <name evidence="11" type="ORF">HELGO_WM32453</name>
</gene>
<dbReference type="InterPro" id="IPR017871">
    <property type="entry name" value="ABC_transporter-like_CS"/>
</dbReference>
<dbReference type="EMBL" id="CACVAT010000143">
    <property type="protein sequence ID" value="CAA6810088.1"/>
    <property type="molecule type" value="Genomic_DNA"/>
</dbReference>
<keyword evidence="4 11" id="KW-0067">ATP-binding</keyword>
<evidence type="ECO:0000256" key="5">
    <source>
        <dbReference type="ARBA" id="ARBA00022989"/>
    </source>
</evidence>
<comment type="subcellular location">
    <subcellularLocation>
        <location evidence="1">Cell membrane</location>
        <topology evidence="1">Multi-pass membrane protein</topology>
    </subcellularLocation>
</comment>
<feature type="transmembrane region" description="Helical" evidence="8">
    <location>
        <begin position="249"/>
        <end position="269"/>
    </location>
</feature>
<feature type="coiled-coil region" evidence="7">
    <location>
        <begin position="218"/>
        <end position="245"/>
    </location>
</feature>
<evidence type="ECO:0000259" key="10">
    <source>
        <dbReference type="PROSITE" id="PS50929"/>
    </source>
</evidence>
<feature type="domain" description="ABC transmembrane type-1" evidence="10">
    <location>
        <begin position="20"/>
        <end position="305"/>
    </location>
</feature>
<dbReference type="PROSITE" id="PS50929">
    <property type="entry name" value="ABC_TM1F"/>
    <property type="match status" value="1"/>
</dbReference>
<feature type="transmembrane region" description="Helical" evidence="8">
    <location>
        <begin position="41"/>
        <end position="60"/>
    </location>
</feature>
<protein>
    <submittedName>
        <fullName evidence="11">Transport ATP-binding protein CydC</fullName>
    </submittedName>
</protein>
<organism evidence="11">
    <name type="scientific">uncultured Thiotrichaceae bacterium</name>
    <dbReference type="NCBI Taxonomy" id="298394"/>
    <lineage>
        <taxon>Bacteria</taxon>
        <taxon>Pseudomonadati</taxon>
        <taxon>Pseudomonadota</taxon>
        <taxon>Gammaproteobacteria</taxon>
        <taxon>Thiotrichales</taxon>
        <taxon>Thiotrichaceae</taxon>
        <taxon>environmental samples</taxon>
    </lineage>
</organism>
<dbReference type="Gene3D" id="1.20.1560.10">
    <property type="entry name" value="ABC transporter type 1, transmembrane domain"/>
    <property type="match status" value="1"/>
</dbReference>
<dbReference type="GO" id="GO:0016887">
    <property type="term" value="F:ATP hydrolysis activity"/>
    <property type="evidence" value="ECO:0007669"/>
    <property type="project" value="InterPro"/>
</dbReference>
<evidence type="ECO:0000256" key="1">
    <source>
        <dbReference type="ARBA" id="ARBA00004651"/>
    </source>
</evidence>
<evidence type="ECO:0000256" key="6">
    <source>
        <dbReference type="ARBA" id="ARBA00023136"/>
    </source>
</evidence>
<dbReference type="PROSITE" id="PS50893">
    <property type="entry name" value="ABC_TRANSPORTER_2"/>
    <property type="match status" value="1"/>
</dbReference>
<name>A0A6S6SIY7_9GAMM</name>
<keyword evidence="5 8" id="KW-1133">Transmembrane helix</keyword>
<proteinExistence type="predicted"/>
<dbReference type="CDD" id="cd18585">
    <property type="entry name" value="ABC_6TM_CydC"/>
    <property type="match status" value="1"/>
</dbReference>
<keyword evidence="3" id="KW-0547">Nucleotide-binding</keyword>
<evidence type="ECO:0000256" key="3">
    <source>
        <dbReference type="ARBA" id="ARBA00022741"/>
    </source>
</evidence>
<feature type="transmembrane region" description="Helical" evidence="8">
    <location>
        <begin position="281"/>
        <end position="303"/>
    </location>
</feature>
<dbReference type="AlphaFoldDB" id="A0A6S6SIY7"/>
<dbReference type="InterPro" id="IPR039421">
    <property type="entry name" value="Type_1_exporter"/>
</dbReference>
<accession>A0A6S6SIY7</accession>
<feature type="transmembrane region" description="Helical" evidence="8">
    <location>
        <begin position="160"/>
        <end position="180"/>
    </location>
</feature>
<keyword evidence="7" id="KW-0175">Coiled coil</keyword>
<sequence length="603" mass="66491">MNNFRRLMTLFKPYRGWLMLGILLSYITMLANVGLLAISGWFIATMGLAGVAGVSTNYFTPSALIRAMAIIRTAGRYGERLVTHEATLRVLAGVRVWFYKQIEPLAPAGLAQYRSGDLLSRIRADIDKLDQVYLRLILPVSVAVLAVVVFAVVLAFYHPLLALVEVVMLLVAGALVPWWVHHFGFGVSRKVIKTSSQMRSAVVSDMQGMGELLVYGAAEKHEQQLQVLSDDLASQQQQMNRLTSTAQSAVGLCANLGLWLVLLIAIPLVHQGTIMPADLAMLALFALACFEAVAPMPLAFQALGETAEAMARIFALVDQQPVLCEPEQPEVMPEALNFRFDQVSFSYPEGELEIPSVSPSRFTKRENSKGSAFQQNQVLIEGFPPLQKGEQGGFGSYSREGDPESSVIHQFSVDFPAGKKLAIVGPTGSGKSTLTHLLLKFYEPDSGEVLLNDRSLACFKGDDLRERIAVVPQQTHLFNQSVRNNLLLAKPDATQDELEQVCRLAMVHDTVMEFPEGYDTLTGETGVRVSGGQAKRLVIARALLKPADVLILDEPTEGLDPENAQQLIENIVLECERRGQSLLLITHRLQQLERFDEVLLRLR</sequence>
<evidence type="ECO:0000256" key="4">
    <source>
        <dbReference type="ARBA" id="ARBA00022840"/>
    </source>
</evidence>
<dbReference type="Gene3D" id="3.40.50.300">
    <property type="entry name" value="P-loop containing nucleotide triphosphate hydrolases"/>
    <property type="match status" value="1"/>
</dbReference>